<organism evidence="1 2">
    <name type="scientific">Trifolium medium</name>
    <dbReference type="NCBI Taxonomy" id="97028"/>
    <lineage>
        <taxon>Eukaryota</taxon>
        <taxon>Viridiplantae</taxon>
        <taxon>Streptophyta</taxon>
        <taxon>Embryophyta</taxon>
        <taxon>Tracheophyta</taxon>
        <taxon>Spermatophyta</taxon>
        <taxon>Magnoliopsida</taxon>
        <taxon>eudicotyledons</taxon>
        <taxon>Gunneridae</taxon>
        <taxon>Pentapetalae</taxon>
        <taxon>rosids</taxon>
        <taxon>fabids</taxon>
        <taxon>Fabales</taxon>
        <taxon>Fabaceae</taxon>
        <taxon>Papilionoideae</taxon>
        <taxon>50 kb inversion clade</taxon>
        <taxon>NPAAA clade</taxon>
        <taxon>Hologalegina</taxon>
        <taxon>IRL clade</taxon>
        <taxon>Trifolieae</taxon>
        <taxon>Trifolium</taxon>
    </lineage>
</organism>
<dbReference type="EMBL" id="LXQA011334901">
    <property type="protein sequence ID" value="MCI93656.1"/>
    <property type="molecule type" value="Genomic_DNA"/>
</dbReference>
<dbReference type="Proteomes" id="UP000265520">
    <property type="component" value="Unassembled WGS sequence"/>
</dbReference>
<protein>
    <submittedName>
        <fullName evidence="1">Uncharacterized protein</fullName>
    </submittedName>
</protein>
<feature type="non-terminal residue" evidence="1">
    <location>
        <position position="1"/>
    </location>
</feature>
<reference evidence="1 2" key="1">
    <citation type="journal article" date="2018" name="Front. Plant Sci.">
        <title>Red Clover (Trifolium pratense) and Zigzag Clover (T. medium) - A Picture of Genomic Similarities and Differences.</title>
        <authorList>
            <person name="Dluhosova J."/>
            <person name="Istvanek J."/>
            <person name="Nedelnik J."/>
            <person name="Repkova J."/>
        </authorList>
    </citation>
    <scope>NUCLEOTIDE SEQUENCE [LARGE SCALE GENOMIC DNA]</scope>
    <source>
        <strain evidence="2">cv. 10/8</strain>
        <tissue evidence="1">Leaf</tissue>
    </source>
</reference>
<keyword evidence="2" id="KW-1185">Reference proteome</keyword>
<sequence length="36" mass="4029">SVAKGVADFVLQVVGVGFWCLKEWIVPEDLAVFRYS</sequence>
<accession>A0A392VZM9</accession>
<evidence type="ECO:0000313" key="2">
    <source>
        <dbReference type="Proteomes" id="UP000265520"/>
    </source>
</evidence>
<name>A0A392VZM9_9FABA</name>
<comment type="caution">
    <text evidence="1">The sequence shown here is derived from an EMBL/GenBank/DDBJ whole genome shotgun (WGS) entry which is preliminary data.</text>
</comment>
<proteinExistence type="predicted"/>
<dbReference type="AlphaFoldDB" id="A0A392VZM9"/>
<evidence type="ECO:0000313" key="1">
    <source>
        <dbReference type="EMBL" id="MCI93656.1"/>
    </source>
</evidence>